<dbReference type="GO" id="GO:0004175">
    <property type="term" value="F:endopeptidase activity"/>
    <property type="evidence" value="ECO:0007669"/>
    <property type="project" value="TreeGrafter"/>
</dbReference>
<dbReference type="InterPro" id="IPR041613">
    <property type="entry name" value="Pept_S41_N"/>
</dbReference>
<name>A0A4R1KUT9_9FLAO</name>
<dbReference type="PANTHER" id="PTHR32060:SF30">
    <property type="entry name" value="CARBOXY-TERMINAL PROCESSING PROTEASE CTPA"/>
    <property type="match status" value="1"/>
</dbReference>
<reference evidence="3 4" key="1">
    <citation type="journal article" date="2015" name="Stand. Genomic Sci.">
        <title>Genomic Encyclopedia of Bacterial and Archaeal Type Strains, Phase III: the genomes of soil and plant-associated and newly described type strains.</title>
        <authorList>
            <person name="Whitman W.B."/>
            <person name="Woyke T."/>
            <person name="Klenk H.P."/>
            <person name="Zhou Y."/>
            <person name="Lilburn T.G."/>
            <person name="Beck B.J."/>
            <person name="De Vos P."/>
            <person name="Vandamme P."/>
            <person name="Eisen J.A."/>
            <person name="Garrity G."/>
            <person name="Hugenholtz P."/>
            <person name="Kyrpides N.C."/>
        </authorList>
    </citation>
    <scope>NUCLEOTIDE SEQUENCE [LARGE SCALE GENOMIC DNA]</scope>
    <source>
        <strain evidence="3 4">CECT 8445</strain>
    </source>
</reference>
<proteinExistence type="predicted"/>
<dbReference type="Gene3D" id="2.30.42.10">
    <property type="match status" value="1"/>
</dbReference>
<dbReference type="SUPFAM" id="SSF52096">
    <property type="entry name" value="ClpP/crotonase"/>
    <property type="match status" value="1"/>
</dbReference>
<feature type="signal peptide" evidence="1">
    <location>
        <begin position="1"/>
        <end position="23"/>
    </location>
</feature>
<feature type="domain" description="Tail specific protease" evidence="2">
    <location>
        <begin position="200"/>
        <end position="434"/>
    </location>
</feature>
<dbReference type="InterPro" id="IPR029045">
    <property type="entry name" value="ClpP/crotonase-like_dom_sf"/>
</dbReference>
<feature type="chain" id="PRO_5020347126" evidence="1">
    <location>
        <begin position="24"/>
        <end position="504"/>
    </location>
</feature>
<dbReference type="Proteomes" id="UP000295714">
    <property type="component" value="Unassembled WGS sequence"/>
</dbReference>
<keyword evidence="1" id="KW-0732">Signal</keyword>
<dbReference type="RefSeq" id="WP_132703148.1">
    <property type="nucleotide sequence ID" value="NZ_SMGI01000001.1"/>
</dbReference>
<dbReference type="AlphaFoldDB" id="A0A4R1KUT9"/>
<gene>
    <name evidence="3" type="ORF">DFQ05_0452</name>
</gene>
<dbReference type="PANTHER" id="PTHR32060">
    <property type="entry name" value="TAIL-SPECIFIC PROTEASE"/>
    <property type="match status" value="1"/>
</dbReference>
<dbReference type="CDD" id="cd07561">
    <property type="entry name" value="Peptidase_S41_CPP_like"/>
    <property type="match status" value="1"/>
</dbReference>
<dbReference type="EMBL" id="SMGI01000001">
    <property type="protein sequence ID" value="TCK68942.1"/>
    <property type="molecule type" value="Genomic_DNA"/>
</dbReference>
<dbReference type="Gene3D" id="3.90.226.10">
    <property type="entry name" value="2-enoyl-CoA Hydratase, Chain A, domain 1"/>
    <property type="match status" value="1"/>
</dbReference>
<dbReference type="Pfam" id="PF03572">
    <property type="entry name" value="Peptidase_S41"/>
    <property type="match status" value="1"/>
</dbReference>
<dbReference type="GO" id="GO:0030288">
    <property type="term" value="C:outer membrane-bounded periplasmic space"/>
    <property type="evidence" value="ECO:0007669"/>
    <property type="project" value="TreeGrafter"/>
</dbReference>
<dbReference type="Pfam" id="PF18294">
    <property type="entry name" value="Pept_S41_N"/>
    <property type="match status" value="1"/>
</dbReference>
<comment type="caution">
    <text evidence="3">The sequence shown here is derived from an EMBL/GenBank/DDBJ whole genome shotgun (WGS) entry which is preliminary data.</text>
</comment>
<dbReference type="InterPro" id="IPR005151">
    <property type="entry name" value="Tail-specific_protease"/>
</dbReference>
<dbReference type="GO" id="GO:0007165">
    <property type="term" value="P:signal transduction"/>
    <property type="evidence" value="ECO:0007669"/>
    <property type="project" value="TreeGrafter"/>
</dbReference>
<dbReference type="OrthoDB" id="7168509at2"/>
<dbReference type="PROSITE" id="PS51257">
    <property type="entry name" value="PROKAR_LIPOPROTEIN"/>
    <property type="match status" value="1"/>
</dbReference>
<keyword evidence="4" id="KW-1185">Reference proteome</keyword>
<dbReference type="SMART" id="SM00245">
    <property type="entry name" value="TSPc"/>
    <property type="match status" value="1"/>
</dbReference>
<dbReference type="GO" id="GO:0006508">
    <property type="term" value="P:proteolysis"/>
    <property type="evidence" value="ECO:0007669"/>
    <property type="project" value="InterPro"/>
</dbReference>
<dbReference type="Gene3D" id="3.30.750.170">
    <property type="match status" value="1"/>
</dbReference>
<protein>
    <submittedName>
        <fullName evidence="3">Peptidase S41-like protein</fullName>
    </submittedName>
</protein>
<accession>A0A4R1KUT9</accession>
<organism evidence="3 4">
    <name type="scientific">Winogradskyella wandonensis</name>
    <dbReference type="NCBI Taxonomy" id="1442586"/>
    <lineage>
        <taxon>Bacteria</taxon>
        <taxon>Pseudomonadati</taxon>
        <taxon>Bacteroidota</taxon>
        <taxon>Flavobacteriia</taxon>
        <taxon>Flavobacteriales</taxon>
        <taxon>Flavobacteriaceae</taxon>
        <taxon>Winogradskyella</taxon>
    </lineage>
</organism>
<evidence type="ECO:0000313" key="3">
    <source>
        <dbReference type="EMBL" id="TCK68942.1"/>
    </source>
</evidence>
<dbReference type="InterPro" id="IPR036034">
    <property type="entry name" value="PDZ_sf"/>
</dbReference>
<dbReference type="GO" id="GO:0008236">
    <property type="term" value="F:serine-type peptidase activity"/>
    <property type="evidence" value="ECO:0007669"/>
    <property type="project" value="InterPro"/>
</dbReference>
<sequence>MTKKIKLFLLTITVALFATSCFEDQDDNAITASEINDFVWKGMNVFYVYKDETPDLANDRFASNNEYAAYLNGFSSPEDLFESLIYLPNDVDEFSIITPNFLELEQQLQGTRLDNGMRFGLARFSGTNNVFGFVRYVLPNSSASSQGVERGMIFTGVDGTTLTDTNFGNLLFGDNSSYTINLADYNDNGTPETDDDSISPNGNSITLTKEVITENPILINEVIETNGFRIGYLMYNGFRRSSSTLTELNNVMASFNAANIDDLVLDLRYNGGGSVDTAIFLASMISGLDNNTLFFEEEWNSDFQAAFESQNPAALINNFTNQMIIRNSDGDITFQQTINSLGLNKVYVLTSGSTASASELVINGLRPHIEVIQIGDDTLGKPQASTTIYDSEDFTRANANPNHTYALQPLIYESANADGFSQYYDGLPPTLGFELTEQIGNLGVLGDINEPLLEAAILEITGAGRFSLPEANSKFELVPDKKFIPKIEYEMFDNRNHHLSVKNK</sequence>
<evidence type="ECO:0000259" key="2">
    <source>
        <dbReference type="SMART" id="SM00245"/>
    </source>
</evidence>
<evidence type="ECO:0000313" key="4">
    <source>
        <dbReference type="Proteomes" id="UP000295714"/>
    </source>
</evidence>
<evidence type="ECO:0000256" key="1">
    <source>
        <dbReference type="SAM" id="SignalP"/>
    </source>
</evidence>